<dbReference type="EMBL" id="JACEGQ020000001">
    <property type="protein sequence ID" value="KAH8519444.1"/>
    <property type="molecule type" value="Genomic_DNA"/>
</dbReference>
<gene>
    <name evidence="2" type="ORF">H0E87_001014</name>
</gene>
<dbReference type="AlphaFoldDB" id="A0A8T2ZPD3"/>
<accession>A0A8T2ZPD3</accession>
<protein>
    <submittedName>
        <fullName evidence="2">Uncharacterized protein</fullName>
    </submittedName>
</protein>
<evidence type="ECO:0000313" key="2">
    <source>
        <dbReference type="EMBL" id="KAH8519444.1"/>
    </source>
</evidence>
<evidence type="ECO:0000313" key="3">
    <source>
        <dbReference type="Proteomes" id="UP000807159"/>
    </source>
</evidence>
<dbReference type="PANTHER" id="PTHR34781:SF2">
    <property type="entry name" value="TRANSMEMBRANE PROTEIN"/>
    <property type="match status" value="1"/>
</dbReference>
<organism evidence="2 3">
    <name type="scientific">Populus deltoides</name>
    <name type="common">Eastern poplar</name>
    <name type="synonym">Eastern cottonwood</name>
    <dbReference type="NCBI Taxonomy" id="3696"/>
    <lineage>
        <taxon>Eukaryota</taxon>
        <taxon>Viridiplantae</taxon>
        <taxon>Streptophyta</taxon>
        <taxon>Embryophyta</taxon>
        <taxon>Tracheophyta</taxon>
        <taxon>Spermatophyta</taxon>
        <taxon>Magnoliopsida</taxon>
        <taxon>eudicotyledons</taxon>
        <taxon>Gunneridae</taxon>
        <taxon>Pentapetalae</taxon>
        <taxon>rosids</taxon>
        <taxon>fabids</taxon>
        <taxon>Malpighiales</taxon>
        <taxon>Salicaceae</taxon>
        <taxon>Saliceae</taxon>
        <taxon>Populus</taxon>
    </lineage>
</organism>
<keyword evidence="3" id="KW-1185">Reference proteome</keyword>
<keyword evidence="1" id="KW-0812">Transmembrane</keyword>
<proteinExistence type="predicted"/>
<name>A0A8T2ZPD3_POPDE</name>
<evidence type="ECO:0000256" key="1">
    <source>
        <dbReference type="SAM" id="Phobius"/>
    </source>
</evidence>
<keyword evidence="1" id="KW-1133">Transmembrane helix</keyword>
<sequence>MGAQDDHDQSRALSQLCSMIVEILKSPSWPHRLWLGSLQQLLRHCSLEFPWPFGSVTFVIGFISMPWVFCLVLSFHFAAIVSHLSEFGKSIFCPVPLHHVPGRKAEHSFAFYYLSSFEKS</sequence>
<reference evidence="2" key="1">
    <citation type="journal article" date="2021" name="J. Hered.">
        <title>Genome Assembly of Salicaceae Populus deltoides (Eastern Cottonwood) I-69 Based on Nanopore Sequencing and Hi-C Technologies.</title>
        <authorList>
            <person name="Bai S."/>
            <person name="Wu H."/>
            <person name="Zhang J."/>
            <person name="Pan Z."/>
            <person name="Zhao W."/>
            <person name="Li Z."/>
            <person name="Tong C."/>
        </authorList>
    </citation>
    <scope>NUCLEOTIDE SEQUENCE</scope>
    <source>
        <tissue evidence="2">Leaf</tissue>
    </source>
</reference>
<dbReference type="Proteomes" id="UP000807159">
    <property type="component" value="Chromosome 1"/>
</dbReference>
<feature type="transmembrane region" description="Helical" evidence="1">
    <location>
        <begin position="56"/>
        <end position="81"/>
    </location>
</feature>
<dbReference type="PANTHER" id="PTHR34781">
    <property type="entry name" value="TRANSMEMBRANE PROTEIN"/>
    <property type="match status" value="1"/>
</dbReference>
<comment type="caution">
    <text evidence="2">The sequence shown here is derived from an EMBL/GenBank/DDBJ whole genome shotgun (WGS) entry which is preliminary data.</text>
</comment>
<keyword evidence="1" id="KW-0472">Membrane</keyword>